<keyword evidence="6 7" id="KW-0472">Membrane</keyword>
<dbReference type="PANTHER" id="PTHR43163">
    <property type="entry name" value="DIPEPTIDE TRANSPORT SYSTEM PERMEASE PROTEIN DPPB-RELATED"/>
    <property type="match status" value="1"/>
</dbReference>
<evidence type="ECO:0000313" key="9">
    <source>
        <dbReference type="EMBL" id="MWB97791.1"/>
    </source>
</evidence>
<dbReference type="Proteomes" id="UP000438182">
    <property type="component" value="Unassembled WGS sequence"/>
</dbReference>
<sequence>MSRTVLRLTTRLLGAALVLWAVATIVFVGIRLVPGDPALAILGGPGSQASAEALAAVRAEYGLDQPVLVQYGAFLGRLVTGDFGESYVLRRPVADVIGAQIGATLALAAASLVVAWAIAIGLALVSTGRSRWARSIGGGIETVAAALPQFWLASILVIVFATGLGWLPAVADGTPAGVVLPVLTLAIPVAGFLAQIMRESMLDALAAPFSLAARSRGESETGLRLRHALRHAAVPGVELSAWAFGYLVSGAVVVETMFAMPGLGRTLLQAVTLRDVPLVTAVVLVVALAYLVVTFLADVAATLIDPRRRDAETGDRPAPTPRAEVAA</sequence>
<comment type="similarity">
    <text evidence="7">Belongs to the binding-protein-dependent transport system permease family.</text>
</comment>
<dbReference type="Gene3D" id="1.10.3720.10">
    <property type="entry name" value="MetI-like"/>
    <property type="match status" value="1"/>
</dbReference>
<reference evidence="9 10" key="1">
    <citation type="submission" date="2019-12" db="EMBL/GenBank/DDBJ databases">
        <authorList>
            <person name="Kim Y.S."/>
        </authorList>
    </citation>
    <scope>NUCLEOTIDE SEQUENCE [LARGE SCALE GENOMIC DNA]</scope>
    <source>
        <strain evidence="9 10">MMS17-SY077</strain>
    </source>
</reference>
<evidence type="ECO:0000256" key="3">
    <source>
        <dbReference type="ARBA" id="ARBA00022475"/>
    </source>
</evidence>
<evidence type="ECO:0000256" key="4">
    <source>
        <dbReference type="ARBA" id="ARBA00022692"/>
    </source>
</evidence>
<proteinExistence type="inferred from homology"/>
<dbReference type="PROSITE" id="PS50928">
    <property type="entry name" value="ABC_TM1"/>
    <property type="match status" value="1"/>
</dbReference>
<evidence type="ECO:0000256" key="5">
    <source>
        <dbReference type="ARBA" id="ARBA00022989"/>
    </source>
</evidence>
<dbReference type="GO" id="GO:0071916">
    <property type="term" value="F:dipeptide transmembrane transporter activity"/>
    <property type="evidence" value="ECO:0007669"/>
    <property type="project" value="TreeGrafter"/>
</dbReference>
<dbReference type="PANTHER" id="PTHR43163:SF6">
    <property type="entry name" value="DIPEPTIDE TRANSPORT SYSTEM PERMEASE PROTEIN DPPB-RELATED"/>
    <property type="match status" value="1"/>
</dbReference>
<keyword evidence="2 7" id="KW-0813">Transport</keyword>
<feature type="transmembrane region" description="Helical" evidence="7">
    <location>
        <begin position="239"/>
        <end position="258"/>
    </location>
</feature>
<comment type="caution">
    <text evidence="9">The sequence shown here is derived from an EMBL/GenBank/DDBJ whole genome shotgun (WGS) entry which is preliminary data.</text>
</comment>
<dbReference type="EMBL" id="WSTA01000012">
    <property type="protein sequence ID" value="MWB97791.1"/>
    <property type="molecule type" value="Genomic_DNA"/>
</dbReference>
<organism evidence="9 10">
    <name type="scientific">Agromyces seonyuensis</name>
    <dbReference type="NCBI Taxonomy" id="2662446"/>
    <lineage>
        <taxon>Bacteria</taxon>
        <taxon>Bacillati</taxon>
        <taxon>Actinomycetota</taxon>
        <taxon>Actinomycetes</taxon>
        <taxon>Micrococcales</taxon>
        <taxon>Microbacteriaceae</taxon>
        <taxon>Agromyces</taxon>
    </lineage>
</organism>
<evidence type="ECO:0000313" key="10">
    <source>
        <dbReference type="Proteomes" id="UP000438182"/>
    </source>
</evidence>
<feature type="transmembrane region" description="Helical" evidence="7">
    <location>
        <begin position="173"/>
        <end position="194"/>
    </location>
</feature>
<name>A0A6I4NUM8_9MICO</name>
<dbReference type="InterPro" id="IPR035906">
    <property type="entry name" value="MetI-like_sf"/>
</dbReference>
<gene>
    <name evidence="9" type="ORF">GB864_04395</name>
</gene>
<feature type="transmembrane region" description="Helical" evidence="7">
    <location>
        <begin position="278"/>
        <end position="301"/>
    </location>
</feature>
<feature type="domain" description="ABC transmembrane type-1" evidence="8">
    <location>
        <begin position="101"/>
        <end position="297"/>
    </location>
</feature>
<dbReference type="CDD" id="cd06261">
    <property type="entry name" value="TM_PBP2"/>
    <property type="match status" value="1"/>
</dbReference>
<feature type="transmembrane region" description="Helical" evidence="7">
    <location>
        <begin position="97"/>
        <end position="125"/>
    </location>
</feature>
<keyword evidence="10" id="KW-1185">Reference proteome</keyword>
<dbReference type="Pfam" id="PF19300">
    <property type="entry name" value="BPD_transp_1_N"/>
    <property type="match status" value="1"/>
</dbReference>
<dbReference type="Pfam" id="PF00528">
    <property type="entry name" value="BPD_transp_1"/>
    <property type="match status" value="1"/>
</dbReference>
<dbReference type="GO" id="GO:0005886">
    <property type="term" value="C:plasma membrane"/>
    <property type="evidence" value="ECO:0007669"/>
    <property type="project" value="UniProtKB-SubCell"/>
</dbReference>
<dbReference type="SUPFAM" id="SSF161098">
    <property type="entry name" value="MetI-like"/>
    <property type="match status" value="1"/>
</dbReference>
<dbReference type="AlphaFoldDB" id="A0A6I4NUM8"/>
<evidence type="ECO:0000256" key="1">
    <source>
        <dbReference type="ARBA" id="ARBA00004651"/>
    </source>
</evidence>
<comment type="subcellular location">
    <subcellularLocation>
        <location evidence="1 7">Cell membrane</location>
        <topology evidence="1 7">Multi-pass membrane protein</topology>
    </subcellularLocation>
</comment>
<evidence type="ECO:0000256" key="2">
    <source>
        <dbReference type="ARBA" id="ARBA00022448"/>
    </source>
</evidence>
<keyword evidence="4 7" id="KW-0812">Transmembrane</keyword>
<keyword evidence="5 7" id="KW-1133">Transmembrane helix</keyword>
<dbReference type="InterPro" id="IPR000515">
    <property type="entry name" value="MetI-like"/>
</dbReference>
<evidence type="ECO:0000256" key="6">
    <source>
        <dbReference type="ARBA" id="ARBA00023136"/>
    </source>
</evidence>
<feature type="transmembrane region" description="Helical" evidence="7">
    <location>
        <begin position="12"/>
        <end position="33"/>
    </location>
</feature>
<accession>A0A6I4NUM8</accession>
<dbReference type="InterPro" id="IPR045621">
    <property type="entry name" value="BPD_transp_1_N"/>
</dbReference>
<feature type="transmembrane region" description="Helical" evidence="7">
    <location>
        <begin position="146"/>
        <end position="167"/>
    </location>
</feature>
<evidence type="ECO:0000256" key="7">
    <source>
        <dbReference type="RuleBase" id="RU363032"/>
    </source>
</evidence>
<protein>
    <submittedName>
        <fullName evidence="9">ABC transporter permease subunit</fullName>
    </submittedName>
</protein>
<evidence type="ECO:0000259" key="8">
    <source>
        <dbReference type="PROSITE" id="PS50928"/>
    </source>
</evidence>
<keyword evidence="3" id="KW-1003">Cell membrane</keyword>